<organism evidence="13 14">
    <name type="scientific">Candidatus Falkowbacteria bacterium RIFCSPHIGHO2_02_FULL_42_9</name>
    <dbReference type="NCBI Taxonomy" id="1797986"/>
    <lineage>
        <taxon>Bacteria</taxon>
        <taxon>Candidatus Falkowiibacteriota</taxon>
    </lineage>
</organism>
<keyword evidence="8" id="KW-0238">DNA-binding</keyword>
<dbReference type="GO" id="GO:0003887">
    <property type="term" value="F:DNA-directed DNA polymerase activity"/>
    <property type="evidence" value="ECO:0007669"/>
    <property type="project" value="UniProtKB-UniRule"/>
</dbReference>
<accession>A0A1F5S6P5</accession>
<evidence type="ECO:0000259" key="11">
    <source>
        <dbReference type="Pfam" id="PF02767"/>
    </source>
</evidence>
<dbReference type="GO" id="GO:0003677">
    <property type="term" value="F:DNA binding"/>
    <property type="evidence" value="ECO:0007669"/>
    <property type="project" value="UniProtKB-UniRule"/>
</dbReference>
<dbReference type="GO" id="GO:0009360">
    <property type="term" value="C:DNA polymerase III complex"/>
    <property type="evidence" value="ECO:0007669"/>
    <property type="project" value="InterPro"/>
</dbReference>
<comment type="function">
    <text evidence="9">Confers DNA tethering and processivity to DNA polymerases and other proteins. Acts as a clamp, forming a ring around DNA (a reaction catalyzed by the clamp-loading complex) which diffuses in an ATP-independent manner freely and bidirectionally along dsDNA. Initially characterized for its ability to contact the catalytic subunit of DNA polymerase III (Pol III), a complex, multichain enzyme responsible for most of the replicative synthesis in bacteria; Pol III exhibits 3'-5' exonuclease proofreading activity. The beta chain is required for initiation of replication as well as for processivity of DNA replication.</text>
</comment>
<dbReference type="InterPro" id="IPR022635">
    <property type="entry name" value="DNA_polIII_beta_C"/>
</dbReference>
<dbReference type="InterPro" id="IPR046938">
    <property type="entry name" value="DNA_clamp_sf"/>
</dbReference>
<dbReference type="AlphaFoldDB" id="A0A1F5S6P5"/>
<evidence type="ECO:0000256" key="7">
    <source>
        <dbReference type="ARBA" id="ARBA00022932"/>
    </source>
</evidence>
<gene>
    <name evidence="13" type="ORF">A3D45_02130</name>
</gene>
<evidence type="ECO:0000256" key="4">
    <source>
        <dbReference type="ARBA" id="ARBA00022679"/>
    </source>
</evidence>
<dbReference type="InterPro" id="IPR022634">
    <property type="entry name" value="DNA_polIII_beta_N"/>
</dbReference>
<dbReference type="Pfam" id="PF00712">
    <property type="entry name" value="DNA_pol3_beta"/>
    <property type="match status" value="1"/>
</dbReference>
<dbReference type="SUPFAM" id="SSF55979">
    <property type="entry name" value="DNA clamp"/>
    <property type="match status" value="3"/>
</dbReference>
<dbReference type="NCBIfam" id="TIGR00663">
    <property type="entry name" value="dnan"/>
    <property type="match status" value="1"/>
</dbReference>
<evidence type="ECO:0000259" key="12">
    <source>
        <dbReference type="Pfam" id="PF02768"/>
    </source>
</evidence>
<comment type="similarity">
    <text evidence="2 9">Belongs to the beta sliding clamp family.</text>
</comment>
<evidence type="ECO:0000259" key="10">
    <source>
        <dbReference type="Pfam" id="PF00712"/>
    </source>
</evidence>
<reference evidence="13 14" key="1">
    <citation type="journal article" date="2016" name="Nat. Commun.">
        <title>Thousands of microbial genomes shed light on interconnected biogeochemical processes in an aquifer system.</title>
        <authorList>
            <person name="Anantharaman K."/>
            <person name="Brown C.T."/>
            <person name="Hug L.A."/>
            <person name="Sharon I."/>
            <person name="Castelle C.J."/>
            <person name="Probst A.J."/>
            <person name="Thomas B.C."/>
            <person name="Singh A."/>
            <person name="Wilkins M.J."/>
            <person name="Karaoz U."/>
            <person name="Brodie E.L."/>
            <person name="Williams K.H."/>
            <person name="Hubbard S.S."/>
            <person name="Banfield J.F."/>
        </authorList>
    </citation>
    <scope>NUCLEOTIDE SEQUENCE [LARGE SCALE GENOMIC DNA]</scope>
</reference>
<dbReference type="GO" id="GO:0008408">
    <property type="term" value="F:3'-5' exonuclease activity"/>
    <property type="evidence" value="ECO:0007669"/>
    <property type="project" value="InterPro"/>
</dbReference>
<evidence type="ECO:0000256" key="3">
    <source>
        <dbReference type="ARBA" id="ARBA00022490"/>
    </source>
</evidence>
<dbReference type="Gene3D" id="3.70.10.10">
    <property type="match status" value="1"/>
</dbReference>
<keyword evidence="4 9" id="KW-0808">Transferase</keyword>
<feature type="domain" description="DNA polymerase III beta sliding clamp N-terminal" evidence="10">
    <location>
        <begin position="5"/>
        <end position="118"/>
    </location>
</feature>
<keyword evidence="6 9" id="KW-0235">DNA replication</keyword>
<dbReference type="PANTHER" id="PTHR30478:SF0">
    <property type="entry name" value="BETA SLIDING CLAMP"/>
    <property type="match status" value="1"/>
</dbReference>
<evidence type="ECO:0000256" key="1">
    <source>
        <dbReference type="ARBA" id="ARBA00004496"/>
    </source>
</evidence>
<sequence length="375" mass="41613">MKIFSLQENLKQGLALVSHVAGKNINLPILNNVLIKAGAGKIRLMATNLEIGIISTVRGKIETEGAFTVNAKIISDCVGLLSNKKIELNQTNNDLAVSCENYQVKIKGQSAEEFPLIPEVDRKNYFSAQAGAVKGAISQVIFATLLSEARLELSGVLFVFSGNSLTIVATDSYRLAEKKIQIKSNNEEEKRVIVPAKTLQELLRVLSVNLDDEVEENNKEIKFYLSDNQILFIYGSTELVSRLVEGQYPDYQQIIPTTSKTKIIIDRQELIRAVKIASLFSKTGINDINLDFPLSKNQVVVSSISGQTGENITKLEAKVTGDENSLVVNYRYLLEGLSNVEKEMIKIEVIDGNTPCLVRPEQDESYLYIIMPIKQ</sequence>
<dbReference type="Pfam" id="PF02768">
    <property type="entry name" value="DNA_pol3_beta_3"/>
    <property type="match status" value="1"/>
</dbReference>
<keyword evidence="7 9" id="KW-0239">DNA-directed DNA polymerase</keyword>
<keyword evidence="5 9" id="KW-0548">Nucleotidyltransferase</keyword>
<proteinExistence type="inferred from homology"/>
<dbReference type="Proteomes" id="UP000176877">
    <property type="component" value="Unassembled WGS sequence"/>
</dbReference>
<dbReference type="PIRSF" id="PIRSF000804">
    <property type="entry name" value="DNA_pol_III_b"/>
    <property type="match status" value="1"/>
</dbReference>
<feature type="domain" description="DNA polymerase III beta sliding clamp C-terminal" evidence="12">
    <location>
        <begin position="253"/>
        <end position="373"/>
    </location>
</feature>
<protein>
    <recommendedName>
        <fullName evidence="9">Beta sliding clamp</fullName>
    </recommendedName>
</protein>
<dbReference type="GO" id="GO:0006271">
    <property type="term" value="P:DNA strand elongation involved in DNA replication"/>
    <property type="evidence" value="ECO:0007669"/>
    <property type="project" value="TreeGrafter"/>
</dbReference>
<evidence type="ECO:0000256" key="6">
    <source>
        <dbReference type="ARBA" id="ARBA00022705"/>
    </source>
</evidence>
<dbReference type="CDD" id="cd00140">
    <property type="entry name" value="beta_clamp"/>
    <property type="match status" value="1"/>
</dbReference>
<evidence type="ECO:0000256" key="2">
    <source>
        <dbReference type="ARBA" id="ARBA00010752"/>
    </source>
</evidence>
<dbReference type="InterPro" id="IPR022637">
    <property type="entry name" value="DNA_polIII_beta_cen"/>
</dbReference>
<dbReference type="SMART" id="SM00480">
    <property type="entry name" value="POL3Bc"/>
    <property type="match status" value="1"/>
</dbReference>
<dbReference type="Gene3D" id="3.10.150.10">
    <property type="entry name" value="DNA Polymerase III, subunit A, domain 2"/>
    <property type="match status" value="1"/>
</dbReference>
<keyword evidence="3 9" id="KW-0963">Cytoplasm</keyword>
<evidence type="ECO:0000256" key="8">
    <source>
        <dbReference type="ARBA" id="ARBA00023125"/>
    </source>
</evidence>
<name>A0A1F5S6P5_9BACT</name>
<evidence type="ECO:0000256" key="9">
    <source>
        <dbReference type="PIRNR" id="PIRNR000804"/>
    </source>
</evidence>
<comment type="caution">
    <text evidence="13">The sequence shown here is derived from an EMBL/GenBank/DDBJ whole genome shotgun (WGS) entry which is preliminary data.</text>
</comment>
<dbReference type="GO" id="GO:0005737">
    <property type="term" value="C:cytoplasm"/>
    <property type="evidence" value="ECO:0007669"/>
    <property type="project" value="UniProtKB-SubCell"/>
</dbReference>
<dbReference type="Pfam" id="PF02767">
    <property type="entry name" value="DNA_pol3_beta_2"/>
    <property type="match status" value="1"/>
</dbReference>
<evidence type="ECO:0000256" key="5">
    <source>
        <dbReference type="ARBA" id="ARBA00022695"/>
    </source>
</evidence>
<feature type="domain" description="DNA polymerase III beta sliding clamp central" evidence="11">
    <location>
        <begin position="132"/>
        <end position="250"/>
    </location>
</feature>
<dbReference type="PANTHER" id="PTHR30478">
    <property type="entry name" value="DNA POLYMERASE III SUBUNIT BETA"/>
    <property type="match status" value="1"/>
</dbReference>
<evidence type="ECO:0000313" key="14">
    <source>
        <dbReference type="Proteomes" id="UP000176877"/>
    </source>
</evidence>
<dbReference type="InterPro" id="IPR001001">
    <property type="entry name" value="DNA_polIII_beta"/>
</dbReference>
<comment type="subcellular location">
    <subcellularLocation>
        <location evidence="1 9">Cytoplasm</location>
    </subcellularLocation>
</comment>
<evidence type="ECO:0000313" key="13">
    <source>
        <dbReference type="EMBL" id="OGF22374.1"/>
    </source>
</evidence>
<dbReference type="EMBL" id="MFFT01000052">
    <property type="protein sequence ID" value="OGF22374.1"/>
    <property type="molecule type" value="Genomic_DNA"/>
</dbReference>
<comment type="subunit">
    <text evidence="9">Forms a ring-shaped head-to-tail homodimer around DNA.</text>
</comment>